<gene>
    <name evidence="2" type="ORF">FUA23_19810</name>
</gene>
<protein>
    <submittedName>
        <fullName evidence="2">Uncharacterized protein</fullName>
    </submittedName>
</protein>
<keyword evidence="1" id="KW-0732">Signal</keyword>
<dbReference type="EMBL" id="VOXD01000041">
    <property type="protein sequence ID" value="TXF86289.1"/>
    <property type="molecule type" value="Genomic_DNA"/>
</dbReference>
<feature type="chain" id="PRO_5023051460" evidence="1">
    <location>
        <begin position="25"/>
        <end position="241"/>
    </location>
</feature>
<evidence type="ECO:0000313" key="3">
    <source>
        <dbReference type="Proteomes" id="UP000321907"/>
    </source>
</evidence>
<comment type="caution">
    <text evidence="2">The sequence shown here is derived from an EMBL/GenBank/DDBJ whole genome shotgun (WGS) entry which is preliminary data.</text>
</comment>
<proteinExistence type="predicted"/>
<sequence length="241" mass="27247">MQSFISRLVMVLAVVLTAATFASAQEKPPGLMNPTYQFSKKKLSYITLKDGTEIVGNVKDFDRKKGITKYIKIKDTEGKTHKLEGSDIKHGYFQPTNLSKLSSFYDDLKVQHWGKDLNEEMFTNGYVYLENTNVQVKKKQMELLMQLLNPHFSDGVRIYFDPLAKETASIGIGPLSAGGDAKSYYVKKNGAKTAIRLKKKDYKTEFVAYFGDCEGVKTSKKTKWSDLAEHAYIYATECVND</sequence>
<dbReference type="RefSeq" id="WP_147932513.1">
    <property type="nucleotide sequence ID" value="NZ_VOXD01000041.1"/>
</dbReference>
<feature type="signal peptide" evidence="1">
    <location>
        <begin position="1"/>
        <end position="24"/>
    </location>
</feature>
<keyword evidence="3" id="KW-1185">Reference proteome</keyword>
<accession>A0A5C7FJI0</accession>
<evidence type="ECO:0000256" key="1">
    <source>
        <dbReference type="SAM" id="SignalP"/>
    </source>
</evidence>
<dbReference type="Proteomes" id="UP000321907">
    <property type="component" value="Unassembled WGS sequence"/>
</dbReference>
<dbReference type="OrthoDB" id="821652at2"/>
<name>A0A5C7FJI0_9BACT</name>
<reference evidence="2 3" key="1">
    <citation type="submission" date="2019-08" db="EMBL/GenBank/DDBJ databases">
        <title>Lewinella sp. strain SSH13 Genome sequencing and assembly.</title>
        <authorList>
            <person name="Kim I."/>
        </authorList>
    </citation>
    <scope>NUCLEOTIDE SEQUENCE [LARGE SCALE GENOMIC DNA]</scope>
    <source>
        <strain evidence="2 3">SSH13</strain>
    </source>
</reference>
<dbReference type="AlphaFoldDB" id="A0A5C7FJI0"/>
<organism evidence="2 3">
    <name type="scientific">Neolewinella aurantiaca</name>
    <dbReference type="NCBI Taxonomy" id="2602767"/>
    <lineage>
        <taxon>Bacteria</taxon>
        <taxon>Pseudomonadati</taxon>
        <taxon>Bacteroidota</taxon>
        <taxon>Saprospiria</taxon>
        <taxon>Saprospirales</taxon>
        <taxon>Lewinellaceae</taxon>
        <taxon>Neolewinella</taxon>
    </lineage>
</organism>
<evidence type="ECO:0000313" key="2">
    <source>
        <dbReference type="EMBL" id="TXF86289.1"/>
    </source>
</evidence>